<dbReference type="OrthoDB" id="3197057at2"/>
<dbReference type="AlphaFoldDB" id="A0A2N5IVR2"/>
<comment type="caution">
    <text evidence="1">The sequence shown here is derived from an EMBL/GenBank/DDBJ whole genome shotgun (WGS) entry which is preliminary data.</text>
</comment>
<gene>
    <name evidence="1" type="ORF">Uis4E_2203</name>
</gene>
<dbReference type="Proteomes" id="UP000235034">
    <property type="component" value="Unassembled WGS sequence"/>
</dbReference>
<accession>A0A2N5IVR2</accession>
<dbReference type="EMBL" id="NMWT01000036">
    <property type="protein sequence ID" value="PLS26028.1"/>
    <property type="molecule type" value="Genomic_DNA"/>
</dbReference>
<name>A0A2N5IVR2_9BIFI</name>
<organism evidence="1 2">
    <name type="scientific">Bifidobacterium parmae</name>
    <dbReference type="NCBI Taxonomy" id="361854"/>
    <lineage>
        <taxon>Bacteria</taxon>
        <taxon>Bacillati</taxon>
        <taxon>Actinomycetota</taxon>
        <taxon>Actinomycetes</taxon>
        <taxon>Bifidobacteriales</taxon>
        <taxon>Bifidobacteriaceae</taxon>
        <taxon>Bifidobacterium</taxon>
    </lineage>
</organism>
<evidence type="ECO:0000313" key="2">
    <source>
        <dbReference type="Proteomes" id="UP000235034"/>
    </source>
</evidence>
<evidence type="ECO:0000313" key="1">
    <source>
        <dbReference type="EMBL" id="PLS26028.1"/>
    </source>
</evidence>
<protein>
    <submittedName>
        <fullName evidence="1">Terminase</fullName>
    </submittedName>
</protein>
<reference evidence="1 2" key="1">
    <citation type="submission" date="2017-07" db="EMBL/GenBank/DDBJ databases">
        <title>Bifidobacterium novel species.</title>
        <authorList>
            <person name="Lugli G.A."/>
            <person name="Milani C."/>
            <person name="Duranti S."/>
            <person name="Mangifesta M."/>
        </authorList>
    </citation>
    <scope>NUCLEOTIDE SEQUENCE [LARGE SCALE GENOMIC DNA]</scope>
    <source>
        <strain evidence="1 2">77</strain>
    </source>
</reference>
<sequence>MGAEFTVDFPTLGDLNDAWITAHCRQPDGPLRGRPFRLADWQFWVLANRLRIREDAAYVPPEEVTVDNPMVLNQAFTYRQTLTVGPQKTGKGPTEAAFVADEAAGPVIFDDWAKAGDAYRCSDWGCPCGFEFPYEPGEPKGRPHPSPLIQLTANSEDQVANAYRPLKAMIQLGPLKRLLLVRDTFIRILRPGTDGEDDGLDLDRIDIVTSSARSRLGNPISDAEQDEAGLYTKSNGMIDVADTQRRGAAGMGGRTHAWTNAWDPAENSYAQQVYESGAPDVFVFYRNPDLDPRLRREDGTPYSFLNKRERRRILEVVYEGSPWVNLDSVEAEAVALMKKDPNQAERFFGNRLVQGAGAWLDEGAWAKAYAGTPAMA</sequence>
<keyword evidence="2" id="KW-1185">Reference proteome</keyword>
<dbReference type="RefSeq" id="WP_101623254.1">
    <property type="nucleotide sequence ID" value="NZ_NMWT01000036.1"/>
</dbReference>
<proteinExistence type="predicted"/>